<dbReference type="RefSeq" id="WP_066420520.1">
    <property type="nucleotide sequence ID" value="NZ_CP018866.1"/>
</dbReference>
<dbReference type="InterPro" id="IPR000838">
    <property type="entry name" value="RNA_pol_sigma70_ECF_CS"/>
</dbReference>
<proteinExistence type="inferred from homology"/>
<evidence type="ECO:0000256" key="4">
    <source>
        <dbReference type="ARBA" id="ARBA00023125"/>
    </source>
</evidence>
<dbReference type="KEGG" id="bcoh:BC6307_22225"/>
<dbReference type="GO" id="GO:0003677">
    <property type="term" value="F:DNA binding"/>
    <property type="evidence" value="ECO:0007669"/>
    <property type="project" value="UniProtKB-KW"/>
</dbReference>
<dbReference type="Pfam" id="PF08281">
    <property type="entry name" value="Sigma70_r4_2"/>
    <property type="match status" value="1"/>
</dbReference>
<feature type="domain" description="RNA polymerase sigma-70 region 2" evidence="7">
    <location>
        <begin position="13"/>
        <end position="76"/>
    </location>
</feature>
<dbReference type="InterPro" id="IPR013324">
    <property type="entry name" value="RNA_pol_sigma_r3/r4-like"/>
</dbReference>
<evidence type="ECO:0000256" key="1">
    <source>
        <dbReference type="ARBA" id="ARBA00010641"/>
    </source>
</evidence>
<dbReference type="Gene3D" id="1.10.10.10">
    <property type="entry name" value="Winged helix-like DNA-binding domain superfamily/Winged helix DNA-binding domain"/>
    <property type="match status" value="1"/>
</dbReference>
<dbReference type="InterPro" id="IPR013249">
    <property type="entry name" value="RNA_pol_sigma70_r4_t2"/>
</dbReference>
<dbReference type="PANTHER" id="PTHR43133:SF60">
    <property type="entry name" value="RNA POLYMERASE SIGMA FACTOR SIGV"/>
    <property type="match status" value="1"/>
</dbReference>
<dbReference type="Proteomes" id="UP000215224">
    <property type="component" value="Chromosome"/>
</dbReference>
<keyword evidence="5 6" id="KW-0804">Transcription</keyword>
<dbReference type="NCBIfam" id="TIGR02937">
    <property type="entry name" value="sigma70-ECF"/>
    <property type="match status" value="1"/>
</dbReference>
<dbReference type="InterPro" id="IPR014284">
    <property type="entry name" value="RNA_pol_sigma-70_dom"/>
</dbReference>
<dbReference type="InterPro" id="IPR039425">
    <property type="entry name" value="RNA_pol_sigma-70-like"/>
</dbReference>
<gene>
    <name evidence="9" type="ORF">BC6307_22225</name>
</gene>
<feature type="domain" description="RNA polymerase sigma factor 70 region 4 type 2" evidence="8">
    <location>
        <begin position="110"/>
        <end position="158"/>
    </location>
</feature>
<dbReference type="GO" id="GO:0006352">
    <property type="term" value="P:DNA-templated transcription initiation"/>
    <property type="evidence" value="ECO:0007669"/>
    <property type="project" value="InterPro"/>
</dbReference>
<evidence type="ECO:0000256" key="5">
    <source>
        <dbReference type="ARBA" id="ARBA00023163"/>
    </source>
</evidence>
<name>A0A223KWF9_9BACI</name>
<keyword evidence="3 6" id="KW-0731">Sigma factor</keyword>
<evidence type="ECO:0000313" key="9">
    <source>
        <dbReference type="EMBL" id="AST93795.1"/>
    </source>
</evidence>
<dbReference type="GO" id="GO:0016987">
    <property type="term" value="F:sigma factor activity"/>
    <property type="evidence" value="ECO:0007669"/>
    <property type="project" value="UniProtKB-KW"/>
</dbReference>
<dbReference type="SUPFAM" id="SSF88946">
    <property type="entry name" value="Sigma2 domain of RNA polymerase sigma factors"/>
    <property type="match status" value="1"/>
</dbReference>
<dbReference type="PROSITE" id="PS01063">
    <property type="entry name" value="SIGMA70_ECF"/>
    <property type="match status" value="1"/>
</dbReference>
<accession>A0A223KWF9</accession>
<dbReference type="CDD" id="cd06171">
    <property type="entry name" value="Sigma70_r4"/>
    <property type="match status" value="1"/>
</dbReference>
<evidence type="ECO:0000313" key="10">
    <source>
        <dbReference type="Proteomes" id="UP000215224"/>
    </source>
</evidence>
<dbReference type="PANTHER" id="PTHR43133">
    <property type="entry name" value="RNA POLYMERASE ECF-TYPE SIGMA FACTO"/>
    <property type="match status" value="1"/>
</dbReference>
<dbReference type="SUPFAM" id="SSF88659">
    <property type="entry name" value="Sigma3 and sigma4 domains of RNA polymerase sigma factors"/>
    <property type="match status" value="1"/>
</dbReference>
<dbReference type="InterPro" id="IPR007627">
    <property type="entry name" value="RNA_pol_sigma70_r2"/>
</dbReference>
<dbReference type="GO" id="GO:0006950">
    <property type="term" value="P:response to stress"/>
    <property type="evidence" value="ECO:0007669"/>
    <property type="project" value="UniProtKB-ARBA"/>
</dbReference>
<sequence>MSKEEKISQWFFEYSDDIYQFLLYKLGSPDVEDLVQEVFIRALKSLKTFKGNSSPKTWLYSIARNIAIDEIRKRKREKWKSLLLLDNEQSTNMSPEELYFLSEEHKVLIATIYSLKSNYQDVLIMRGMKELTVEETANILGWTEERVRSTHYRAKQALHAKLGGDSVE</sequence>
<dbReference type="Pfam" id="PF04542">
    <property type="entry name" value="Sigma70_r2"/>
    <property type="match status" value="1"/>
</dbReference>
<comment type="similarity">
    <text evidence="1 6">Belongs to the sigma-70 factor family. ECF subfamily.</text>
</comment>
<dbReference type="STRING" id="1314751.GCA_001591425_04295"/>
<dbReference type="EMBL" id="CP018866">
    <property type="protein sequence ID" value="AST93795.1"/>
    <property type="molecule type" value="Genomic_DNA"/>
</dbReference>
<keyword evidence="4 6" id="KW-0238">DNA-binding</keyword>
<dbReference type="InterPro" id="IPR036388">
    <property type="entry name" value="WH-like_DNA-bd_sf"/>
</dbReference>
<dbReference type="Gene3D" id="1.10.1740.10">
    <property type="match status" value="1"/>
</dbReference>
<reference evidence="9 10" key="1">
    <citation type="submission" date="2016-12" db="EMBL/GenBank/DDBJ databases">
        <title>The whole genome sequencing and assembly of Bacillus cohnii DSM 6307T strain.</title>
        <authorList>
            <person name="Lee Y.-J."/>
            <person name="Yi H."/>
            <person name="Bahn Y.-S."/>
            <person name="Kim J.F."/>
            <person name="Lee D.-W."/>
        </authorList>
    </citation>
    <scope>NUCLEOTIDE SEQUENCE [LARGE SCALE GENOMIC DNA]</scope>
    <source>
        <strain evidence="9 10">DSM 6307</strain>
    </source>
</reference>
<dbReference type="InterPro" id="IPR013325">
    <property type="entry name" value="RNA_pol_sigma_r2"/>
</dbReference>
<evidence type="ECO:0000256" key="6">
    <source>
        <dbReference type="RuleBase" id="RU000716"/>
    </source>
</evidence>
<keyword evidence="10" id="KW-1185">Reference proteome</keyword>
<evidence type="ECO:0000259" key="8">
    <source>
        <dbReference type="Pfam" id="PF08281"/>
    </source>
</evidence>
<evidence type="ECO:0000256" key="3">
    <source>
        <dbReference type="ARBA" id="ARBA00023082"/>
    </source>
</evidence>
<dbReference type="AlphaFoldDB" id="A0A223KWF9"/>
<protein>
    <recommendedName>
        <fullName evidence="6">RNA polymerase sigma factor</fullName>
    </recommendedName>
</protein>
<keyword evidence="2 6" id="KW-0805">Transcription regulation</keyword>
<evidence type="ECO:0000259" key="7">
    <source>
        <dbReference type="Pfam" id="PF04542"/>
    </source>
</evidence>
<organism evidence="9 10">
    <name type="scientific">Sutcliffiella cohnii</name>
    <dbReference type="NCBI Taxonomy" id="33932"/>
    <lineage>
        <taxon>Bacteria</taxon>
        <taxon>Bacillati</taxon>
        <taxon>Bacillota</taxon>
        <taxon>Bacilli</taxon>
        <taxon>Bacillales</taxon>
        <taxon>Bacillaceae</taxon>
        <taxon>Sutcliffiella</taxon>
    </lineage>
</organism>
<evidence type="ECO:0000256" key="2">
    <source>
        <dbReference type="ARBA" id="ARBA00023015"/>
    </source>
</evidence>